<evidence type="ECO:0000256" key="1">
    <source>
        <dbReference type="ARBA" id="ARBA00022448"/>
    </source>
</evidence>
<keyword evidence="3 7" id="KW-0067">ATP-binding</keyword>
<evidence type="ECO:0000256" key="3">
    <source>
        <dbReference type="ARBA" id="ARBA00022840"/>
    </source>
</evidence>
<keyword evidence="4" id="KW-1278">Translocase</keyword>
<dbReference type="PROSITE" id="PS50893">
    <property type="entry name" value="ABC_TRANSPORTER_2"/>
    <property type="match status" value="1"/>
</dbReference>
<evidence type="ECO:0000313" key="8">
    <source>
        <dbReference type="Proteomes" id="UP001595632"/>
    </source>
</evidence>
<dbReference type="EMBL" id="JBHRTB010000010">
    <property type="protein sequence ID" value="MFC3144994.1"/>
    <property type="molecule type" value="Genomic_DNA"/>
</dbReference>
<name>A0ABV7GTM5_9RHOB</name>
<sequence length="259" mass="27716">MLHAVGIEVALAGTPVLKGVDFEARAGEVTVIAGPNGSGKTTLLKAMTGEVPYSGTVTLDGADVSAMKGWELAARRGVLPQAGQLSFPFTVLEILRLGLQAGRMARRTELPVTALDRVGLAGFEGRFYHDLSGGERQRVQLARVLLQVWEPVADGRPSWLLLDEPVSALDIGHQLEVMEIARDYARRGGGVVAVMHELNLTAMYADRLALLHGGRMARQGHPSEVLTDDLLSRVYGCRVRVNAVPDGPVPFVLPQAAGI</sequence>
<dbReference type="Proteomes" id="UP001595632">
    <property type="component" value="Unassembled WGS sequence"/>
</dbReference>
<comment type="function">
    <text evidence="5">Part of the ABC transporter complex HmuTUV involved in hemin import. Responsible for energy coupling to the transport system.</text>
</comment>
<dbReference type="CDD" id="cd03214">
    <property type="entry name" value="ABC_Iron-Siderophores_B12_Hemin"/>
    <property type="match status" value="1"/>
</dbReference>
<dbReference type="SMART" id="SM00382">
    <property type="entry name" value="AAA"/>
    <property type="match status" value="1"/>
</dbReference>
<dbReference type="SUPFAM" id="SSF52540">
    <property type="entry name" value="P-loop containing nucleoside triphosphate hydrolases"/>
    <property type="match status" value="1"/>
</dbReference>
<dbReference type="InterPro" id="IPR003439">
    <property type="entry name" value="ABC_transporter-like_ATP-bd"/>
</dbReference>
<dbReference type="InterPro" id="IPR003593">
    <property type="entry name" value="AAA+_ATPase"/>
</dbReference>
<keyword evidence="8" id="KW-1185">Reference proteome</keyword>
<evidence type="ECO:0000259" key="6">
    <source>
        <dbReference type="PROSITE" id="PS50893"/>
    </source>
</evidence>
<dbReference type="PROSITE" id="PS00211">
    <property type="entry name" value="ABC_TRANSPORTER_1"/>
    <property type="match status" value="1"/>
</dbReference>
<dbReference type="GO" id="GO:0005524">
    <property type="term" value="F:ATP binding"/>
    <property type="evidence" value="ECO:0007669"/>
    <property type="project" value="UniProtKB-KW"/>
</dbReference>
<evidence type="ECO:0000256" key="5">
    <source>
        <dbReference type="ARBA" id="ARBA00037066"/>
    </source>
</evidence>
<keyword evidence="2" id="KW-0547">Nucleotide-binding</keyword>
<gene>
    <name evidence="7" type="ORF">ACFOGP_19895</name>
</gene>
<dbReference type="InterPro" id="IPR017871">
    <property type="entry name" value="ABC_transporter-like_CS"/>
</dbReference>
<evidence type="ECO:0000313" key="7">
    <source>
        <dbReference type="EMBL" id="MFC3144994.1"/>
    </source>
</evidence>
<keyword evidence="1" id="KW-0813">Transport</keyword>
<organism evidence="7 8">
    <name type="scientific">Psychromarinibacter halotolerans</name>
    <dbReference type="NCBI Taxonomy" id="1775175"/>
    <lineage>
        <taxon>Bacteria</taxon>
        <taxon>Pseudomonadati</taxon>
        <taxon>Pseudomonadota</taxon>
        <taxon>Alphaproteobacteria</taxon>
        <taxon>Rhodobacterales</taxon>
        <taxon>Paracoccaceae</taxon>
        <taxon>Psychromarinibacter</taxon>
    </lineage>
</organism>
<dbReference type="PANTHER" id="PTHR42794">
    <property type="entry name" value="HEMIN IMPORT ATP-BINDING PROTEIN HMUV"/>
    <property type="match status" value="1"/>
</dbReference>
<comment type="caution">
    <text evidence="7">The sequence shown here is derived from an EMBL/GenBank/DDBJ whole genome shotgun (WGS) entry which is preliminary data.</text>
</comment>
<evidence type="ECO:0000256" key="2">
    <source>
        <dbReference type="ARBA" id="ARBA00022741"/>
    </source>
</evidence>
<protein>
    <submittedName>
        <fullName evidence="7">Heme ABC transporter ATP-binding protein</fullName>
    </submittedName>
</protein>
<dbReference type="PANTHER" id="PTHR42794:SF1">
    <property type="entry name" value="HEMIN IMPORT ATP-BINDING PROTEIN HMUV"/>
    <property type="match status" value="1"/>
</dbReference>
<dbReference type="RefSeq" id="WP_275634197.1">
    <property type="nucleotide sequence ID" value="NZ_JARGYD010000008.1"/>
</dbReference>
<proteinExistence type="predicted"/>
<reference evidence="8" key="1">
    <citation type="journal article" date="2019" name="Int. J. Syst. Evol. Microbiol.">
        <title>The Global Catalogue of Microorganisms (GCM) 10K type strain sequencing project: providing services to taxonomists for standard genome sequencing and annotation.</title>
        <authorList>
            <consortium name="The Broad Institute Genomics Platform"/>
            <consortium name="The Broad Institute Genome Sequencing Center for Infectious Disease"/>
            <person name="Wu L."/>
            <person name="Ma J."/>
        </authorList>
    </citation>
    <scope>NUCLEOTIDE SEQUENCE [LARGE SCALE GENOMIC DNA]</scope>
    <source>
        <strain evidence="8">KCTC 52366</strain>
    </source>
</reference>
<dbReference type="InterPro" id="IPR027417">
    <property type="entry name" value="P-loop_NTPase"/>
</dbReference>
<evidence type="ECO:0000256" key="4">
    <source>
        <dbReference type="ARBA" id="ARBA00022967"/>
    </source>
</evidence>
<dbReference type="NCBIfam" id="NF010068">
    <property type="entry name" value="PRK13548.1"/>
    <property type="match status" value="1"/>
</dbReference>
<accession>A0ABV7GTM5</accession>
<feature type="domain" description="ABC transporter" evidence="6">
    <location>
        <begin position="2"/>
        <end position="238"/>
    </location>
</feature>
<dbReference type="Gene3D" id="3.40.50.300">
    <property type="entry name" value="P-loop containing nucleotide triphosphate hydrolases"/>
    <property type="match status" value="1"/>
</dbReference>
<dbReference type="Pfam" id="PF00005">
    <property type="entry name" value="ABC_tran"/>
    <property type="match status" value="1"/>
</dbReference>